<dbReference type="SMART" id="SM00034">
    <property type="entry name" value="CLECT"/>
    <property type="match status" value="1"/>
</dbReference>
<evidence type="ECO:0000313" key="4">
    <source>
        <dbReference type="Proteomes" id="UP001153712"/>
    </source>
</evidence>
<dbReference type="InterPro" id="IPR001304">
    <property type="entry name" value="C-type_lectin-like"/>
</dbReference>
<evidence type="ECO:0000313" key="3">
    <source>
        <dbReference type="EMBL" id="CAG9860859.1"/>
    </source>
</evidence>
<dbReference type="Proteomes" id="UP001153712">
    <property type="component" value="Chromosome 3"/>
</dbReference>
<dbReference type="InterPro" id="IPR016186">
    <property type="entry name" value="C-type_lectin-like/link_sf"/>
</dbReference>
<dbReference type="InterPro" id="IPR016187">
    <property type="entry name" value="CTDL_fold"/>
</dbReference>
<dbReference type="EMBL" id="OU900096">
    <property type="protein sequence ID" value="CAG9860859.1"/>
    <property type="molecule type" value="Genomic_DNA"/>
</dbReference>
<dbReference type="PROSITE" id="PS50041">
    <property type="entry name" value="C_TYPE_LECTIN_2"/>
    <property type="match status" value="1"/>
</dbReference>
<dbReference type="OrthoDB" id="7758422at2759"/>
<feature type="chain" id="PRO_5040244251" description="C-type lectin domain-containing protein" evidence="1">
    <location>
        <begin position="20"/>
        <end position="162"/>
    </location>
</feature>
<dbReference type="CDD" id="cd00037">
    <property type="entry name" value="CLECT"/>
    <property type="match status" value="1"/>
</dbReference>
<accession>A0A9N9XQD5</accession>
<evidence type="ECO:0000256" key="1">
    <source>
        <dbReference type="SAM" id="SignalP"/>
    </source>
</evidence>
<proteinExistence type="predicted"/>
<dbReference type="SUPFAM" id="SSF56436">
    <property type="entry name" value="C-type lectin-like"/>
    <property type="match status" value="1"/>
</dbReference>
<sequence>MRSFLAIFCLFVCLSWTEANEVSQDFQVVKGANKTYFIYPQKTLFLEGFFVCEDSGLDLLTIDSEEENKEVTSEVASTGYKTFWTSGVNLNEKGNDWVWLNLLDQSNPTPITYFHWKQGQPTPVTPASSCILFTKDDLEGTWSNVNCKEEHIPICQSYISPI</sequence>
<dbReference type="AlphaFoldDB" id="A0A9N9XQD5"/>
<dbReference type="Gene3D" id="3.10.100.10">
    <property type="entry name" value="Mannose-Binding Protein A, subunit A"/>
    <property type="match status" value="1"/>
</dbReference>
<gene>
    <name evidence="3" type="ORF">PHYEVI_LOCUS7207</name>
</gene>
<reference evidence="3" key="1">
    <citation type="submission" date="2022-01" db="EMBL/GenBank/DDBJ databases">
        <authorList>
            <person name="King R."/>
        </authorList>
    </citation>
    <scope>NUCLEOTIDE SEQUENCE</scope>
</reference>
<keyword evidence="1" id="KW-0732">Signal</keyword>
<protein>
    <recommendedName>
        <fullName evidence="2">C-type lectin domain-containing protein</fullName>
    </recommendedName>
</protein>
<feature type="domain" description="C-type lectin" evidence="2">
    <location>
        <begin position="31"/>
        <end position="156"/>
    </location>
</feature>
<keyword evidence="4" id="KW-1185">Reference proteome</keyword>
<dbReference type="Pfam" id="PF00059">
    <property type="entry name" value="Lectin_C"/>
    <property type="match status" value="1"/>
</dbReference>
<evidence type="ECO:0000259" key="2">
    <source>
        <dbReference type="PROSITE" id="PS50041"/>
    </source>
</evidence>
<organism evidence="3 4">
    <name type="scientific">Phyllotreta striolata</name>
    <name type="common">Striped flea beetle</name>
    <name type="synonym">Crioceris striolata</name>
    <dbReference type="NCBI Taxonomy" id="444603"/>
    <lineage>
        <taxon>Eukaryota</taxon>
        <taxon>Metazoa</taxon>
        <taxon>Ecdysozoa</taxon>
        <taxon>Arthropoda</taxon>
        <taxon>Hexapoda</taxon>
        <taxon>Insecta</taxon>
        <taxon>Pterygota</taxon>
        <taxon>Neoptera</taxon>
        <taxon>Endopterygota</taxon>
        <taxon>Coleoptera</taxon>
        <taxon>Polyphaga</taxon>
        <taxon>Cucujiformia</taxon>
        <taxon>Chrysomeloidea</taxon>
        <taxon>Chrysomelidae</taxon>
        <taxon>Galerucinae</taxon>
        <taxon>Alticini</taxon>
        <taxon>Phyllotreta</taxon>
    </lineage>
</organism>
<feature type="signal peptide" evidence="1">
    <location>
        <begin position="1"/>
        <end position="19"/>
    </location>
</feature>
<name>A0A9N9XQD5_PHYSR</name>